<dbReference type="InterPro" id="IPR024165">
    <property type="entry name" value="Kan/Strep_kinase"/>
</dbReference>
<comment type="similarity">
    <text evidence="1 7">Belongs to the aminoglycoside phosphotransferase family.</text>
</comment>
<dbReference type="Gene3D" id="3.90.1200.10">
    <property type="match status" value="1"/>
</dbReference>
<keyword evidence="9" id="KW-0460">Magnesium</keyword>
<keyword evidence="5 7" id="KW-0067">ATP-binding</keyword>
<dbReference type="EMBL" id="CP159218">
    <property type="protein sequence ID" value="XCG64063.1"/>
    <property type="molecule type" value="Genomic_DNA"/>
</dbReference>
<sequence>MDDLPPSEAPLPDFGWVAVRLGLSGASVLRSTDGRRYRKSVSGVQARTDLIAERDRLFWLARIGFPAARVIDWTENGSASTATLTTATVPGVPISSVSGSDAGIATRSLALLLRDLHAVPTASCPFDRTLSVTVPRAQSAVADGLVDVDDFDAERGGLPPSQVLQQLIKAAPRAATAESADLVVCHGDACLPNVLVDPETFRPTGIVDVGRLGVADRHKDLALATRSLADPELNPAFGPSCAELFVETYVIATGLEPARVDPERIAFYRLLDEFF</sequence>
<evidence type="ECO:0000256" key="3">
    <source>
        <dbReference type="ARBA" id="ARBA00022741"/>
    </source>
</evidence>
<name>A0AAU8DQP3_9ACTN</name>
<feature type="active site" description="Proton acceptor" evidence="8">
    <location>
        <position position="188"/>
    </location>
</feature>
<keyword evidence="4 7" id="KW-0418">Kinase</keyword>
<proteinExistence type="inferred from homology"/>
<dbReference type="GO" id="GO:0005524">
    <property type="term" value="F:ATP binding"/>
    <property type="evidence" value="ECO:0007669"/>
    <property type="project" value="UniProtKB-KW"/>
</dbReference>
<protein>
    <submittedName>
        <fullName evidence="11">APH(3') family aminoglycoside O-phosphotransferase</fullName>
    </submittedName>
</protein>
<dbReference type="InterPro" id="IPR002575">
    <property type="entry name" value="Aminoglycoside_PTrfase"/>
</dbReference>
<feature type="domain" description="Aminoglycoside phosphotransferase" evidence="10">
    <location>
        <begin position="19"/>
        <end position="233"/>
    </location>
</feature>
<dbReference type="PANTHER" id="PTHR21310:SF41">
    <property type="entry name" value="3'-PHOSPHOTRANSFERASE, PUTATIVE-RELATED"/>
    <property type="match status" value="1"/>
</dbReference>
<dbReference type="Pfam" id="PF01636">
    <property type="entry name" value="APH"/>
    <property type="match status" value="1"/>
</dbReference>
<evidence type="ECO:0000259" key="10">
    <source>
        <dbReference type="Pfam" id="PF01636"/>
    </source>
</evidence>
<dbReference type="NCBIfam" id="NF033068">
    <property type="entry name" value="APH_3p"/>
    <property type="match status" value="1"/>
</dbReference>
<dbReference type="SUPFAM" id="SSF56112">
    <property type="entry name" value="Protein kinase-like (PK-like)"/>
    <property type="match status" value="1"/>
</dbReference>
<dbReference type="AlphaFoldDB" id="A0AAU8DQP3"/>
<organism evidence="11">
    <name type="scientific">Nakamurella sp. A5-74</name>
    <dbReference type="NCBI Taxonomy" id="3158264"/>
    <lineage>
        <taxon>Bacteria</taxon>
        <taxon>Bacillati</taxon>
        <taxon>Actinomycetota</taxon>
        <taxon>Actinomycetes</taxon>
        <taxon>Nakamurellales</taxon>
        <taxon>Nakamurellaceae</taxon>
        <taxon>Nakamurella</taxon>
    </lineage>
</organism>
<evidence type="ECO:0000256" key="1">
    <source>
        <dbReference type="ARBA" id="ARBA00006219"/>
    </source>
</evidence>
<evidence type="ECO:0000256" key="7">
    <source>
        <dbReference type="PIRNR" id="PIRNR000706"/>
    </source>
</evidence>
<dbReference type="PANTHER" id="PTHR21310">
    <property type="entry name" value="AMINOGLYCOSIDE PHOSPHOTRANSFERASE-RELATED-RELATED"/>
    <property type="match status" value="1"/>
</dbReference>
<feature type="binding site" evidence="9">
    <location>
        <position position="208"/>
    </location>
    <ligand>
        <name>Mg(2+)</name>
        <dbReference type="ChEBI" id="CHEBI:18420"/>
    </ligand>
</feature>
<keyword evidence="2 7" id="KW-0808">Transferase</keyword>
<dbReference type="GO" id="GO:0046677">
    <property type="term" value="P:response to antibiotic"/>
    <property type="evidence" value="ECO:0007669"/>
    <property type="project" value="UniProtKB-KW"/>
</dbReference>
<evidence type="ECO:0000313" key="11">
    <source>
        <dbReference type="EMBL" id="XCG64063.1"/>
    </source>
</evidence>
<gene>
    <name evidence="11" type="ORF">ABLG96_01585</name>
</gene>
<dbReference type="CDD" id="cd05150">
    <property type="entry name" value="APH"/>
    <property type="match status" value="1"/>
</dbReference>
<accession>A0AAU8DQP3</accession>
<evidence type="ECO:0000256" key="6">
    <source>
        <dbReference type="ARBA" id="ARBA00023251"/>
    </source>
</evidence>
<keyword evidence="6 7" id="KW-0046">Antibiotic resistance</keyword>
<dbReference type="GO" id="GO:0046872">
    <property type="term" value="F:metal ion binding"/>
    <property type="evidence" value="ECO:0007669"/>
    <property type="project" value="UniProtKB-KW"/>
</dbReference>
<evidence type="ECO:0000256" key="5">
    <source>
        <dbReference type="ARBA" id="ARBA00022840"/>
    </source>
</evidence>
<dbReference type="InterPro" id="IPR011009">
    <property type="entry name" value="Kinase-like_dom_sf"/>
</dbReference>
<feature type="binding site" evidence="9">
    <location>
        <position position="193"/>
    </location>
    <ligand>
        <name>Mg(2+)</name>
        <dbReference type="ChEBI" id="CHEBI:18420"/>
    </ligand>
</feature>
<evidence type="ECO:0000256" key="4">
    <source>
        <dbReference type="ARBA" id="ARBA00022777"/>
    </source>
</evidence>
<dbReference type="GO" id="GO:0016301">
    <property type="term" value="F:kinase activity"/>
    <property type="evidence" value="ECO:0007669"/>
    <property type="project" value="UniProtKB-KW"/>
</dbReference>
<dbReference type="Gene3D" id="3.30.200.20">
    <property type="entry name" value="Phosphorylase Kinase, domain 1"/>
    <property type="match status" value="1"/>
</dbReference>
<dbReference type="GO" id="GO:0016773">
    <property type="term" value="F:phosphotransferase activity, alcohol group as acceptor"/>
    <property type="evidence" value="ECO:0007669"/>
    <property type="project" value="InterPro"/>
</dbReference>
<dbReference type="PIRSF" id="PIRSF000706">
    <property type="entry name" value="Kanamycin_kin"/>
    <property type="match status" value="1"/>
</dbReference>
<evidence type="ECO:0000256" key="2">
    <source>
        <dbReference type="ARBA" id="ARBA00022679"/>
    </source>
</evidence>
<keyword evidence="9" id="KW-0479">Metal-binding</keyword>
<dbReference type="InterPro" id="IPR051678">
    <property type="entry name" value="AGP_Transferase"/>
</dbReference>
<keyword evidence="3 7" id="KW-0547">Nucleotide-binding</keyword>
<reference evidence="11" key="1">
    <citation type="submission" date="2024-05" db="EMBL/GenBank/DDBJ databases">
        <authorList>
            <person name="Cai S.Y."/>
            <person name="Jin L.M."/>
            <person name="Li H.R."/>
        </authorList>
    </citation>
    <scope>NUCLEOTIDE SEQUENCE</scope>
    <source>
        <strain evidence="11">A5-74</strain>
    </source>
</reference>
<evidence type="ECO:0000256" key="9">
    <source>
        <dbReference type="PIRSR" id="PIRSR000706-2"/>
    </source>
</evidence>
<evidence type="ECO:0000256" key="8">
    <source>
        <dbReference type="PIRSR" id="PIRSR000706-1"/>
    </source>
</evidence>
<dbReference type="RefSeq" id="WP_353649677.1">
    <property type="nucleotide sequence ID" value="NZ_CP159218.1"/>
</dbReference>